<dbReference type="Pfam" id="PF07687">
    <property type="entry name" value="M20_dimer"/>
    <property type="match status" value="1"/>
</dbReference>
<organism evidence="5 6">
    <name type="scientific">Kineobactrum sediminis</name>
    <dbReference type="NCBI Taxonomy" id="1905677"/>
    <lineage>
        <taxon>Bacteria</taxon>
        <taxon>Pseudomonadati</taxon>
        <taxon>Pseudomonadota</taxon>
        <taxon>Gammaproteobacteria</taxon>
        <taxon>Cellvibrionales</taxon>
        <taxon>Halieaceae</taxon>
        <taxon>Kineobactrum</taxon>
    </lineage>
</organism>
<dbReference type="AlphaFoldDB" id="A0A2N5Y0V5"/>
<dbReference type="Gene3D" id="3.30.70.360">
    <property type="match status" value="1"/>
</dbReference>
<dbReference type="Pfam" id="PF01546">
    <property type="entry name" value="Peptidase_M20"/>
    <property type="match status" value="1"/>
</dbReference>
<name>A0A2N5Y0V5_9GAMM</name>
<gene>
    <name evidence="5" type="ORF">CWI75_13210</name>
</gene>
<dbReference type="InterPro" id="IPR011650">
    <property type="entry name" value="Peptidase_M20_dimer"/>
</dbReference>
<accession>A0A2N5Y0V5</accession>
<comment type="cofactor">
    <cofactor evidence="2">
        <name>Mn(2+)</name>
        <dbReference type="ChEBI" id="CHEBI:29035"/>
    </cofactor>
    <text evidence="2">The Mn(2+) ion enhances activity.</text>
</comment>
<keyword evidence="1 5" id="KW-0378">Hydrolase</keyword>
<evidence type="ECO:0000259" key="4">
    <source>
        <dbReference type="Pfam" id="PF07687"/>
    </source>
</evidence>
<keyword evidence="2" id="KW-0479">Metal-binding</keyword>
<evidence type="ECO:0000256" key="1">
    <source>
        <dbReference type="ARBA" id="ARBA00022801"/>
    </source>
</evidence>
<dbReference type="GO" id="GO:0016787">
    <property type="term" value="F:hydrolase activity"/>
    <property type="evidence" value="ECO:0007669"/>
    <property type="project" value="UniProtKB-KW"/>
</dbReference>
<dbReference type="RefSeq" id="WP_101521970.1">
    <property type="nucleotide sequence ID" value="NZ_PKLZ01000009.1"/>
</dbReference>
<dbReference type="SUPFAM" id="SSF53187">
    <property type="entry name" value="Zn-dependent exopeptidases"/>
    <property type="match status" value="1"/>
</dbReference>
<proteinExistence type="predicted"/>
<reference evidence="6" key="1">
    <citation type="submission" date="2017-11" db="EMBL/GenBank/DDBJ databases">
        <title>The draft genome sequence of Chromatocurvus sp. F02.</title>
        <authorList>
            <person name="Du Z.-J."/>
            <person name="Chang Y.-Q."/>
        </authorList>
    </citation>
    <scope>NUCLEOTIDE SEQUENCE [LARGE SCALE GENOMIC DNA]</scope>
    <source>
        <strain evidence="6">F02</strain>
    </source>
</reference>
<protein>
    <submittedName>
        <fullName evidence="5">Amidohydrolase</fullName>
    </submittedName>
</protein>
<feature type="binding site" evidence="2">
    <location>
        <position position="137"/>
    </location>
    <ligand>
        <name>Mn(2+)</name>
        <dbReference type="ChEBI" id="CHEBI:29035"/>
        <label>2</label>
    </ligand>
</feature>
<dbReference type="InterPro" id="IPR036264">
    <property type="entry name" value="Bact_exopeptidase_dim_dom"/>
</dbReference>
<evidence type="ECO:0000256" key="3">
    <source>
        <dbReference type="SAM" id="SignalP"/>
    </source>
</evidence>
<dbReference type="InterPro" id="IPR017439">
    <property type="entry name" value="Amidohydrolase"/>
</dbReference>
<feature type="binding site" evidence="2">
    <location>
        <position position="171"/>
    </location>
    <ligand>
        <name>Mn(2+)</name>
        <dbReference type="ChEBI" id="CHEBI:29035"/>
        <label>2</label>
    </ligand>
</feature>
<dbReference type="PANTHER" id="PTHR11014:SF63">
    <property type="entry name" value="METALLOPEPTIDASE, PUTATIVE (AFU_ORTHOLOGUE AFUA_6G09600)-RELATED"/>
    <property type="match status" value="1"/>
</dbReference>
<dbReference type="Proteomes" id="UP000234845">
    <property type="component" value="Unassembled WGS sequence"/>
</dbReference>
<evidence type="ECO:0000313" key="6">
    <source>
        <dbReference type="Proteomes" id="UP000234845"/>
    </source>
</evidence>
<feature type="signal peptide" evidence="3">
    <location>
        <begin position="1"/>
        <end position="22"/>
    </location>
</feature>
<feature type="chain" id="PRO_5014639701" evidence="3">
    <location>
        <begin position="23"/>
        <end position="434"/>
    </location>
</feature>
<dbReference type="NCBIfam" id="TIGR01891">
    <property type="entry name" value="amidohydrolases"/>
    <property type="match status" value="1"/>
</dbReference>
<dbReference type="Gene3D" id="3.40.630.10">
    <property type="entry name" value="Zn peptidases"/>
    <property type="match status" value="1"/>
</dbReference>
<dbReference type="SUPFAM" id="SSF55031">
    <property type="entry name" value="Bacterial exopeptidase dimerisation domain"/>
    <property type="match status" value="1"/>
</dbReference>
<evidence type="ECO:0000313" key="5">
    <source>
        <dbReference type="EMBL" id="PLW82035.1"/>
    </source>
</evidence>
<evidence type="ECO:0000256" key="2">
    <source>
        <dbReference type="PIRSR" id="PIRSR005962-1"/>
    </source>
</evidence>
<feature type="binding site" evidence="2">
    <location>
        <position position="203"/>
    </location>
    <ligand>
        <name>Mn(2+)</name>
        <dbReference type="ChEBI" id="CHEBI:29035"/>
        <label>2</label>
    </ligand>
</feature>
<dbReference type="EMBL" id="PKLZ01000009">
    <property type="protein sequence ID" value="PLW82035.1"/>
    <property type="molecule type" value="Genomic_DNA"/>
</dbReference>
<dbReference type="PIRSF" id="PIRSF005962">
    <property type="entry name" value="Pept_M20D_amidohydro"/>
    <property type="match status" value="1"/>
</dbReference>
<feature type="binding site" evidence="2">
    <location>
        <position position="135"/>
    </location>
    <ligand>
        <name>Mn(2+)</name>
        <dbReference type="ChEBI" id="CHEBI:29035"/>
        <label>2</label>
    </ligand>
</feature>
<dbReference type="InterPro" id="IPR002933">
    <property type="entry name" value="Peptidase_M20"/>
</dbReference>
<keyword evidence="2" id="KW-0464">Manganese</keyword>
<keyword evidence="6" id="KW-1185">Reference proteome</keyword>
<dbReference type="PANTHER" id="PTHR11014">
    <property type="entry name" value="PEPTIDASE M20 FAMILY MEMBER"/>
    <property type="match status" value="1"/>
</dbReference>
<dbReference type="GO" id="GO:0046872">
    <property type="term" value="F:metal ion binding"/>
    <property type="evidence" value="ECO:0007669"/>
    <property type="project" value="UniProtKB-KW"/>
</dbReference>
<sequence length="434" mass="46107">MRPTQWLLVPALAVFCTAPIHAADRPDLEAALHAIEPKVIDWRRDLHANPELSNREFRTADKVAAHLRSLEFDEVITGVAHTGVVGTLKGGKPGPVIALRADMDALPVLEQTGLPFASKARGEYLGKDVPVMHACGHDTHVAMLMGAAEVLAQNREHLAGTVKFIFQPAEEGPPGDEEGGASMMIKEGVLAGPDAPEAIIGLHVWPDDSGSLVYRSGSFMAASDSLDITVTGRQTHGSSPWLGVDPIYVAGQILSALQGIPGRHVDITRGPAVITIGSIQGGIRGNIIPEEVKMAGTIRTFDMGERDRLHERLRATVTGIAEANGASASVTLGGGTPVTGNDPQLLREMMPTLVRAAGEGRVVEGNLITGAEDFSYYQQEIPGLFLMLGVGDPDVPRAQRPSNHSPLFDADEDALIVGVRTLVGFALDYPARAR</sequence>
<keyword evidence="3" id="KW-0732">Signal</keyword>
<comment type="caution">
    <text evidence="5">The sequence shown here is derived from an EMBL/GenBank/DDBJ whole genome shotgun (WGS) entry which is preliminary data.</text>
</comment>
<feature type="binding site" evidence="2">
    <location>
        <position position="404"/>
    </location>
    <ligand>
        <name>Mn(2+)</name>
        <dbReference type="ChEBI" id="CHEBI:29035"/>
        <label>2</label>
    </ligand>
</feature>
<dbReference type="OrthoDB" id="9777385at2"/>
<feature type="domain" description="Peptidase M20 dimerisation" evidence="4">
    <location>
        <begin position="225"/>
        <end position="318"/>
    </location>
</feature>